<dbReference type="RefSeq" id="WP_090096400.1">
    <property type="nucleotide sequence ID" value="NZ_FNIX01000002.1"/>
</dbReference>
<feature type="coiled-coil region" evidence="1">
    <location>
        <begin position="115"/>
        <end position="142"/>
    </location>
</feature>
<dbReference type="OrthoDB" id="3683428at2"/>
<dbReference type="SUPFAM" id="SSF140453">
    <property type="entry name" value="EsxAB dimer-like"/>
    <property type="match status" value="1"/>
</dbReference>
<keyword evidence="4" id="KW-1185">Reference proteome</keyword>
<name>A0A1H0J7N2_9PSEU</name>
<keyword evidence="1" id="KW-0175">Coiled coil</keyword>
<dbReference type="EMBL" id="FNIX01000002">
    <property type="protein sequence ID" value="SDO39788.1"/>
    <property type="molecule type" value="Genomic_DNA"/>
</dbReference>
<evidence type="ECO:0000256" key="1">
    <source>
        <dbReference type="SAM" id="Coils"/>
    </source>
</evidence>
<reference evidence="4" key="1">
    <citation type="submission" date="2016-10" db="EMBL/GenBank/DDBJ databases">
        <authorList>
            <person name="Varghese N."/>
            <person name="Submissions S."/>
        </authorList>
    </citation>
    <scope>NUCLEOTIDE SEQUENCE [LARGE SCALE GENOMIC DNA]</scope>
    <source>
        <strain evidence="4">CGMCC 4.6609</strain>
    </source>
</reference>
<evidence type="ECO:0000313" key="4">
    <source>
        <dbReference type="Proteomes" id="UP000199691"/>
    </source>
</evidence>
<dbReference type="STRING" id="641025.SAMN05421507_102402"/>
<dbReference type="AlphaFoldDB" id="A0A1H0J7N2"/>
<proteinExistence type="predicted"/>
<feature type="compositionally biased region" description="Basic and acidic residues" evidence="2">
    <location>
        <begin position="285"/>
        <end position="316"/>
    </location>
</feature>
<organism evidence="3 4">
    <name type="scientific">Lentzea jiangxiensis</name>
    <dbReference type="NCBI Taxonomy" id="641025"/>
    <lineage>
        <taxon>Bacteria</taxon>
        <taxon>Bacillati</taxon>
        <taxon>Actinomycetota</taxon>
        <taxon>Actinomycetes</taxon>
        <taxon>Pseudonocardiales</taxon>
        <taxon>Pseudonocardiaceae</taxon>
        <taxon>Lentzea</taxon>
    </lineage>
</organism>
<accession>A0A1H0J7N2</accession>
<evidence type="ECO:0000256" key="2">
    <source>
        <dbReference type="SAM" id="MobiDB-lite"/>
    </source>
</evidence>
<gene>
    <name evidence="3" type="ORF">SAMN05421507_102402</name>
</gene>
<evidence type="ECO:0000313" key="3">
    <source>
        <dbReference type="EMBL" id="SDO39788.1"/>
    </source>
</evidence>
<protein>
    <submittedName>
        <fullName evidence="3">Uncharacterized conserved protein YukE</fullName>
    </submittedName>
</protein>
<dbReference type="InterPro" id="IPR036689">
    <property type="entry name" value="ESAT-6-like_sf"/>
</dbReference>
<sequence>MSADGDWKRSMMELSGRFTEMLENAALEDGRYGEYREHGPRIAPLFGVFASGQILEVQAMAKHVKNALDNLMDVYTKDAGEVNILLAEWEGEAASDFKIYMNDIASAAEQYFFCLEALKLIIEGAERLMTKLREDVNGLVARTLTAYDAAAQSQEKIELAVATAFVGLLSAASGSLTGVILAGLTGSIGVKMEQLGADNEVDVIKSMIEQGHQIVRGVDVERDKLEDALDNLCTYVTGAKLKKVRPERPSVITAPSFDPGAFGLPPHLQGGHRRPAPGGELVEEPQAKADGPYDEKTVDSGGKERVRDRYEEQVPR</sequence>
<feature type="region of interest" description="Disordered" evidence="2">
    <location>
        <begin position="256"/>
        <end position="316"/>
    </location>
</feature>
<dbReference type="Gene3D" id="1.10.287.1060">
    <property type="entry name" value="ESAT-6-like"/>
    <property type="match status" value="1"/>
</dbReference>
<dbReference type="Proteomes" id="UP000199691">
    <property type="component" value="Unassembled WGS sequence"/>
</dbReference>